<evidence type="ECO:0000313" key="4">
    <source>
        <dbReference type="Proteomes" id="UP001055156"/>
    </source>
</evidence>
<name>A0ABQ4T282_METOR</name>
<dbReference type="PANTHER" id="PTHR30024">
    <property type="entry name" value="ALIPHATIC SULFONATES-BINDING PROTEIN-RELATED"/>
    <property type="match status" value="1"/>
</dbReference>
<feature type="domain" description="SsuA/THI5-like" evidence="2">
    <location>
        <begin position="43"/>
        <end position="261"/>
    </location>
</feature>
<accession>A0ABQ4T282</accession>
<dbReference type="Pfam" id="PF09084">
    <property type="entry name" value="NMT1"/>
    <property type="match status" value="1"/>
</dbReference>
<dbReference type="RefSeq" id="WP_238309717.1">
    <property type="nucleotide sequence ID" value="NZ_BPQV01000002.1"/>
</dbReference>
<gene>
    <name evidence="3" type="ORF">LKMONMHP_0591</name>
</gene>
<reference evidence="3" key="1">
    <citation type="journal article" date="2021" name="Front. Microbiol.">
        <title>Comprehensive Comparative Genomics and Phenotyping of Methylobacterium Species.</title>
        <authorList>
            <person name="Alessa O."/>
            <person name="Ogura Y."/>
            <person name="Fujitani Y."/>
            <person name="Takami H."/>
            <person name="Hayashi T."/>
            <person name="Sahin N."/>
            <person name="Tani A."/>
        </authorList>
    </citation>
    <scope>NUCLEOTIDE SEQUENCE</scope>
    <source>
        <strain evidence="3">NBRC 15689</strain>
    </source>
</reference>
<feature type="chain" id="PRO_5045787626" description="SsuA/THI5-like domain-containing protein" evidence="1">
    <location>
        <begin position="29"/>
        <end position="326"/>
    </location>
</feature>
<evidence type="ECO:0000313" key="3">
    <source>
        <dbReference type="EMBL" id="GJE25752.1"/>
    </source>
</evidence>
<dbReference type="EMBL" id="BPQV01000002">
    <property type="protein sequence ID" value="GJE25752.1"/>
    <property type="molecule type" value="Genomic_DNA"/>
</dbReference>
<dbReference type="Gene3D" id="3.40.190.10">
    <property type="entry name" value="Periplasmic binding protein-like II"/>
    <property type="match status" value="2"/>
</dbReference>
<dbReference type="Proteomes" id="UP001055156">
    <property type="component" value="Unassembled WGS sequence"/>
</dbReference>
<evidence type="ECO:0000259" key="2">
    <source>
        <dbReference type="Pfam" id="PF09084"/>
    </source>
</evidence>
<feature type="signal peptide" evidence="1">
    <location>
        <begin position="1"/>
        <end position="28"/>
    </location>
</feature>
<sequence length="326" mass="34226">MDRRTFVTGLGASAVAAPALLTAAPSRAAEPLRVGVFPVGAALPYFVALKRGYFAEAGLACETVTLGTPALIVQALVTGTIDATSNLVTLEGANISVRRPGTLKYVSLVAQNSEHVFEQFVVRTGHPAKTLADLKGARLFTSPGPANIGISKAVLAKAGLREGADYQIQEMQLSNHLGALKSGAFDGGYTLEPVATALIQQGVARRIEAGVIATYLIGDRTADAYAAGAAVSASLLKTRPETAARFAHAWSRALKDVASDPSVRAYLVSDMNVPPELAKDVPLSHFVEIKGLSERQLRDFQTFVDFGASIGVVAGQIDVRTLIETI</sequence>
<keyword evidence="1" id="KW-0732">Signal</keyword>
<protein>
    <recommendedName>
        <fullName evidence="2">SsuA/THI5-like domain-containing protein</fullName>
    </recommendedName>
</protein>
<organism evidence="3 4">
    <name type="scientific">Methylobacterium organophilum</name>
    <dbReference type="NCBI Taxonomy" id="410"/>
    <lineage>
        <taxon>Bacteria</taxon>
        <taxon>Pseudomonadati</taxon>
        <taxon>Pseudomonadota</taxon>
        <taxon>Alphaproteobacteria</taxon>
        <taxon>Hyphomicrobiales</taxon>
        <taxon>Methylobacteriaceae</taxon>
        <taxon>Methylobacterium</taxon>
    </lineage>
</organism>
<reference evidence="3" key="2">
    <citation type="submission" date="2021-08" db="EMBL/GenBank/DDBJ databases">
        <authorList>
            <person name="Tani A."/>
            <person name="Ola A."/>
            <person name="Ogura Y."/>
            <person name="Katsura K."/>
            <person name="Hayashi T."/>
        </authorList>
    </citation>
    <scope>NUCLEOTIDE SEQUENCE</scope>
    <source>
        <strain evidence="3">NBRC 15689</strain>
    </source>
</reference>
<dbReference type="InterPro" id="IPR015168">
    <property type="entry name" value="SsuA/THI5"/>
</dbReference>
<dbReference type="SUPFAM" id="SSF53850">
    <property type="entry name" value="Periplasmic binding protein-like II"/>
    <property type="match status" value="1"/>
</dbReference>
<proteinExistence type="predicted"/>
<dbReference type="InterPro" id="IPR006311">
    <property type="entry name" value="TAT_signal"/>
</dbReference>
<dbReference type="PROSITE" id="PS51318">
    <property type="entry name" value="TAT"/>
    <property type="match status" value="1"/>
</dbReference>
<comment type="caution">
    <text evidence="3">The sequence shown here is derived from an EMBL/GenBank/DDBJ whole genome shotgun (WGS) entry which is preliminary data.</text>
</comment>
<evidence type="ECO:0000256" key="1">
    <source>
        <dbReference type="SAM" id="SignalP"/>
    </source>
</evidence>
<keyword evidence="4" id="KW-1185">Reference proteome</keyword>